<dbReference type="Gene3D" id="2.120.10.30">
    <property type="entry name" value="TolB, C-terminal domain"/>
    <property type="match status" value="1"/>
</dbReference>
<keyword evidence="3" id="KW-0862">Zinc</keyword>
<gene>
    <name evidence="5" type="ORF">ENE74_15405</name>
</gene>
<feature type="domain" description="SMP-30/Gluconolactonase/LRE-like region" evidence="4">
    <location>
        <begin position="20"/>
        <end position="263"/>
    </location>
</feature>
<dbReference type="InterPro" id="IPR005511">
    <property type="entry name" value="SMP-30"/>
</dbReference>
<accession>A0A437J472</accession>
<dbReference type="EMBL" id="RZUL01000007">
    <property type="protein sequence ID" value="RVT39429.1"/>
    <property type="molecule type" value="Genomic_DNA"/>
</dbReference>
<dbReference type="PANTHER" id="PTHR10907">
    <property type="entry name" value="REGUCALCIN"/>
    <property type="match status" value="1"/>
</dbReference>
<dbReference type="GO" id="GO:0019853">
    <property type="term" value="P:L-ascorbic acid biosynthetic process"/>
    <property type="evidence" value="ECO:0007669"/>
    <property type="project" value="TreeGrafter"/>
</dbReference>
<dbReference type="SUPFAM" id="SSF63829">
    <property type="entry name" value="Calcium-dependent phosphotriesterase"/>
    <property type="match status" value="1"/>
</dbReference>
<dbReference type="AlphaFoldDB" id="A0A437J472"/>
<dbReference type="GO" id="GO:0004341">
    <property type="term" value="F:gluconolactonase activity"/>
    <property type="evidence" value="ECO:0007669"/>
    <property type="project" value="TreeGrafter"/>
</dbReference>
<proteinExistence type="inferred from homology"/>
<comment type="caution">
    <text evidence="5">The sequence shown here is derived from an EMBL/GenBank/DDBJ whole genome shotgun (WGS) entry which is preliminary data.</text>
</comment>
<dbReference type="Proteomes" id="UP000282977">
    <property type="component" value="Unassembled WGS sequence"/>
</dbReference>
<evidence type="ECO:0000313" key="5">
    <source>
        <dbReference type="EMBL" id="RVT39429.1"/>
    </source>
</evidence>
<dbReference type="Pfam" id="PF08450">
    <property type="entry name" value="SGL"/>
    <property type="match status" value="1"/>
</dbReference>
<dbReference type="RefSeq" id="WP_127691792.1">
    <property type="nucleotide sequence ID" value="NZ_RZUL01000007.1"/>
</dbReference>
<organism evidence="5 6">
    <name type="scientific">Sphingobium algorifonticola</name>
    <dbReference type="NCBI Taxonomy" id="2008318"/>
    <lineage>
        <taxon>Bacteria</taxon>
        <taxon>Pseudomonadati</taxon>
        <taxon>Pseudomonadota</taxon>
        <taxon>Alphaproteobacteria</taxon>
        <taxon>Sphingomonadales</taxon>
        <taxon>Sphingomonadaceae</taxon>
        <taxon>Sphingobium</taxon>
    </lineage>
</organism>
<reference evidence="5 6" key="1">
    <citation type="submission" date="2019-01" db="EMBL/GenBank/DDBJ databases">
        <authorList>
            <person name="Chen W.-M."/>
        </authorList>
    </citation>
    <scope>NUCLEOTIDE SEQUENCE [LARGE SCALE GENOMIC DNA]</scope>
    <source>
        <strain evidence="5 6">TLA-22</strain>
    </source>
</reference>
<evidence type="ECO:0000256" key="1">
    <source>
        <dbReference type="ARBA" id="ARBA00008853"/>
    </source>
</evidence>
<evidence type="ECO:0000259" key="4">
    <source>
        <dbReference type="Pfam" id="PF08450"/>
    </source>
</evidence>
<protein>
    <submittedName>
        <fullName evidence="5">SMP-30/gluconolactonase/LRE family protein</fullName>
    </submittedName>
</protein>
<name>A0A437J472_9SPHN</name>
<feature type="binding site" evidence="3">
    <location>
        <position position="151"/>
    </location>
    <ligand>
        <name>a divalent metal cation</name>
        <dbReference type="ChEBI" id="CHEBI:60240"/>
    </ligand>
</feature>
<dbReference type="PRINTS" id="PR01790">
    <property type="entry name" value="SMP30FAMILY"/>
</dbReference>
<evidence type="ECO:0000256" key="2">
    <source>
        <dbReference type="PIRSR" id="PIRSR605511-1"/>
    </source>
</evidence>
<dbReference type="OrthoDB" id="2633250at2"/>
<dbReference type="GO" id="GO:0005509">
    <property type="term" value="F:calcium ion binding"/>
    <property type="evidence" value="ECO:0007669"/>
    <property type="project" value="TreeGrafter"/>
</dbReference>
<evidence type="ECO:0000313" key="6">
    <source>
        <dbReference type="Proteomes" id="UP000282977"/>
    </source>
</evidence>
<keyword evidence="6" id="KW-1185">Reference proteome</keyword>
<feature type="binding site" evidence="3">
    <location>
        <position position="205"/>
    </location>
    <ligand>
        <name>a divalent metal cation</name>
        <dbReference type="ChEBI" id="CHEBI:60240"/>
    </ligand>
</feature>
<feature type="binding site" evidence="3">
    <location>
        <position position="104"/>
    </location>
    <ligand>
        <name>substrate</name>
    </ligand>
</feature>
<feature type="active site" description="Proton donor/acceptor" evidence="2">
    <location>
        <position position="205"/>
    </location>
</feature>
<dbReference type="InterPro" id="IPR013658">
    <property type="entry name" value="SGL"/>
</dbReference>
<comment type="similarity">
    <text evidence="1">Belongs to the SMP-30/CGR1 family.</text>
</comment>
<feature type="binding site" evidence="3">
    <location>
        <position position="21"/>
    </location>
    <ligand>
        <name>a divalent metal cation</name>
        <dbReference type="ChEBI" id="CHEBI:60240"/>
    </ligand>
</feature>
<dbReference type="PANTHER" id="PTHR10907:SF47">
    <property type="entry name" value="REGUCALCIN"/>
    <property type="match status" value="1"/>
</dbReference>
<comment type="cofactor">
    <cofactor evidence="3">
        <name>Zn(2+)</name>
        <dbReference type="ChEBI" id="CHEBI:29105"/>
    </cofactor>
    <text evidence="3">Binds 1 divalent metal cation per subunit.</text>
</comment>
<dbReference type="InterPro" id="IPR011042">
    <property type="entry name" value="6-blade_b-propeller_TolB-like"/>
</dbReference>
<sequence length="292" mass="31124">MLKAKKQTWRELGDAVALTGESPFWDPVRRAVLSVDIRGERILETNWDDGNARIFPVEGLPAFIAPLTDGTLAVATRHGIIGLSRTTGRCIEMLVPAWFADHLRLNDGTIDPAGRLLIGTMAMNGALEGQLFAIERGQPPVALIDGIGIVNGLAISPDGLWLYISDSHPDHNCVWRYRYDCAGPTVCDRTLFADFKRLGIAGAPDGAAMDVDGGYWIAALGGSALIGFDRDGRIAHHIALPVSQPSKLAFAGPDMTEVAVTSFSRGDQSAPAGTLIAVSMPSVGAPLQTLAW</sequence>
<feature type="binding site" evidence="3">
    <location>
        <position position="106"/>
    </location>
    <ligand>
        <name>substrate</name>
    </ligand>
</feature>
<evidence type="ECO:0000256" key="3">
    <source>
        <dbReference type="PIRSR" id="PIRSR605511-2"/>
    </source>
</evidence>
<keyword evidence="3" id="KW-0479">Metal-binding</keyword>